<feature type="non-terminal residue" evidence="2">
    <location>
        <position position="1"/>
    </location>
</feature>
<feature type="compositionally biased region" description="Basic and acidic residues" evidence="1">
    <location>
        <begin position="94"/>
        <end position="110"/>
    </location>
</feature>
<evidence type="ECO:0000256" key="1">
    <source>
        <dbReference type="SAM" id="MobiDB-lite"/>
    </source>
</evidence>
<keyword evidence="3" id="KW-1185">Reference proteome</keyword>
<evidence type="ECO:0000313" key="3">
    <source>
        <dbReference type="Proteomes" id="UP001152795"/>
    </source>
</evidence>
<proteinExistence type="predicted"/>
<dbReference type="AlphaFoldDB" id="A0A6S7IGI5"/>
<feature type="non-terminal residue" evidence="2">
    <location>
        <position position="262"/>
    </location>
</feature>
<dbReference type="Proteomes" id="UP001152795">
    <property type="component" value="Unassembled WGS sequence"/>
</dbReference>
<dbReference type="EMBL" id="CACRXK020009812">
    <property type="protein sequence ID" value="CAB4018014.1"/>
    <property type="molecule type" value="Genomic_DNA"/>
</dbReference>
<feature type="compositionally biased region" description="Basic residues" evidence="1">
    <location>
        <begin position="140"/>
        <end position="149"/>
    </location>
</feature>
<comment type="caution">
    <text evidence="2">The sequence shown here is derived from an EMBL/GenBank/DDBJ whole genome shotgun (WGS) entry which is preliminary data.</text>
</comment>
<protein>
    <submittedName>
        <fullName evidence="2">Uncharacterized protein</fullName>
    </submittedName>
</protein>
<feature type="region of interest" description="Disordered" evidence="1">
    <location>
        <begin position="94"/>
        <end position="149"/>
    </location>
</feature>
<name>A0A6S7IGI5_PARCT</name>
<sequence>FKELEELSSKCYNRTMTGVKILNPIYKVGKAEMPQLHRRKSMDLAKQEWKKPGKMCGYCGKTDSHKPGQNCPAFGKQCLKCGKYNHFATCCKSGKSEKPGWSNRNRDHRGGNSQKHIKKTSDDHTSSDSDDEFISQTGKHVSHHVKRVRSGKNKDTVLIRIGDIDASVEPDSGASANIMDEYQFRALQHRSKSIKELELSNDTLKTLQSTLAVKGEFRTILRNCNRGTTSKFLVIEGKMDSPPLVCKNTLIELGMLKIEPNG</sequence>
<accession>A0A6S7IGI5</accession>
<gene>
    <name evidence="2" type="ORF">PACLA_8A067599</name>
</gene>
<evidence type="ECO:0000313" key="2">
    <source>
        <dbReference type="EMBL" id="CAB4018014.1"/>
    </source>
</evidence>
<organism evidence="2 3">
    <name type="scientific">Paramuricea clavata</name>
    <name type="common">Red gorgonian</name>
    <name type="synonym">Violescent sea-whip</name>
    <dbReference type="NCBI Taxonomy" id="317549"/>
    <lineage>
        <taxon>Eukaryota</taxon>
        <taxon>Metazoa</taxon>
        <taxon>Cnidaria</taxon>
        <taxon>Anthozoa</taxon>
        <taxon>Octocorallia</taxon>
        <taxon>Malacalcyonacea</taxon>
        <taxon>Plexauridae</taxon>
        <taxon>Paramuricea</taxon>
    </lineage>
</organism>
<reference evidence="2" key="1">
    <citation type="submission" date="2020-04" db="EMBL/GenBank/DDBJ databases">
        <authorList>
            <person name="Alioto T."/>
            <person name="Alioto T."/>
            <person name="Gomez Garrido J."/>
        </authorList>
    </citation>
    <scope>NUCLEOTIDE SEQUENCE</scope>
    <source>
        <strain evidence="2">A484AB</strain>
    </source>
</reference>
<dbReference type="OrthoDB" id="5989380at2759"/>